<feature type="transmembrane region" description="Helical" evidence="1">
    <location>
        <begin position="50"/>
        <end position="71"/>
    </location>
</feature>
<dbReference type="InterPro" id="IPR025291">
    <property type="entry name" value="DUF4153"/>
</dbReference>
<accession>A0A6G8PY41</accession>
<keyword evidence="1" id="KW-0472">Membrane</keyword>
<dbReference type="Pfam" id="PF13687">
    <property type="entry name" value="DUF4153"/>
    <property type="match status" value="1"/>
</dbReference>
<feature type="transmembrane region" description="Helical" evidence="1">
    <location>
        <begin position="20"/>
        <end position="38"/>
    </location>
</feature>
<sequence length="230" mass="25519">MLASTGLTYAEYARRGFFELVTVTALVLPLLLLAHWLLRSEKPAHRRILRGLSASLVTLLFIVMFSALQRMRLYTAEFGLTELRLYTTAFMAWIFVVLVFFLLTVLRERRPLFAPSALATGFLAVALLNIMSPDALIVRTNLARAERGEELDVAYLASLSADAVPALSAGLPRLPEGARRDLEARLEARWAGEAPGDWRTYNLSRSRAREAVADLPAEPLAEAPPLRRAG</sequence>
<dbReference type="Proteomes" id="UP000502706">
    <property type="component" value="Chromosome"/>
</dbReference>
<feature type="transmembrane region" description="Helical" evidence="1">
    <location>
        <begin position="112"/>
        <end position="131"/>
    </location>
</feature>
<keyword evidence="1" id="KW-1133">Transmembrane helix</keyword>
<proteinExistence type="predicted"/>
<keyword evidence="3" id="KW-1185">Reference proteome</keyword>
<dbReference type="RefSeq" id="WP_166396798.1">
    <property type="nucleotide sequence ID" value="NZ_CP045121.1"/>
</dbReference>
<feature type="transmembrane region" description="Helical" evidence="1">
    <location>
        <begin position="83"/>
        <end position="105"/>
    </location>
</feature>
<reference evidence="2 3" key="1">
    <citation type="submission" date="2019-10" db="EMBL/GenBank/DDBJ databases">
        <title>Rubrobacter sp nov SCSIO 52915 isolated from a deep-sea sediment in the South China Sea.</title>
        <authorList>
            <person name="Chen R.W."/>
        </authorList>
    </citation>
    <scope>NUCLEOTIDE SEQUENCE [LARGE SCALE GENOMIC DNA]</scope>
    <source>
        <strain evidence="2 3">SCSIO 52915</strain>
    </source>
</reference>
<keyword evidence="1" id="KW-0812">Transmembrane</keyword>
<gene>
    <name evidence="2" type="ORF">GBA65_12070</name>
</gene>
<name>A0A6G8PY41_9ACTN</name>
<evidence type="ECO:0000256" key="1">
    <source>
        <dbReference type="SAM" id="Phobius"/>
    </source>
</evidence>
<protein>
    <submittedName>
        <fullName evidence="2">DUF4173 domain-containing protein</fullName>
    </submittedName>
</protein>
<evidence type="ECO:0000313" key="3">
    <source>
        <dbReference type="Proteomes" id="UP000502706"/>
    </source>
</evidence>
<dbReference type="EMBL" id="CP045121">
    <property type="protein sequence ID" value="QIN79139.1"/>
    <property type="molecule type" value="Genomic_DNA"/>
</dbReference>
<organism evidence="2 3">
    <name type="scientific">Rubrobacter marinus</name>
    <dbReference type="NCBI Taxonomy" id="2653852"/>
    <lineage>
        <taxon>Bacteria</taxon>
        <taxon>Bacillati</taxon>
        <taxon>Actinomycetota</taxon>
        <taxon>Rubrobacteria</taxon>
        <taxon>Rubrobacterales</taxon>
        <taxon>Rubrobacteraceae</taxon>
        <taxon>Rubrobacter</taxon>
    </lineage>
</organism>
<dbReference type="KEGG" id="rmar:GBA65_12070"/>
<evidence type="ECO:0000313" key="2">
    <source>
        <dbReference type="EMBL" id="QIN79139.1"/>
    </source>
</evidence>
<dbReference type="AlphaFoldDB" id="A0A6G8PY41"/>